<dbReference type="EMBL" id="CP032090">
    <property type="protein sequence ID" value="AXV65851.1"/>
    <property type="molecule type" value="Genomic_DNA"/>
</dbReference>
<accession>A0AAD0S0M5</accession>
<protein>
    <recommendedName>
        <fullName evidence="1">diguanylate cyclase</fullName>
        <ecNumber evidence="1">2.7.7.65</ecNumber>
    </recommendedName>
</protein>
<dbReference type="EC" id="2.7.7.65" evidence="1"/>
<dbReference type="SMART" id="SM00267">
    <property type="entry name" value="GGDEF"/>
    <property type="match status" value="1"/>
</dbReference>
<organism evidence="5 6">
    <name type="scientific">Pseudoalteromonas lipolytica</name>
    <dbReference type="NCBI Taxonomy" id="570156"/>
    <lineage>
        <taxon>Bacteria</taxon>
        <taxon>Pseudomonadati</taxon>
        <taxon>Pseudomonadota</taxon>
        <taxon>Gammaproteobacteria</taxon>
        <taxon>Alteromonadales</taxon>
        <taxon>Pseudoalteromonadaceae</taxon>
        <taxon>Pseudoalteromonas</taxon>
    </lineage>
</organism>
<name>A0AAD0S0M5_9GAMM</name>
<dbReference type="KEGG" id="pdj:D0907_11525"/>
<dbReference type="GO" id="GO:0052621">
    <property type="term" value="F:diguanylate cyclase activity"/>
    <property type="evidence" value="ECO:0007669"/>
    <property type="project" value="UniProtKB-EC"/>
</dbReference>
<evidence type="ECO:0000313" key="6">
    <source>
        <dbReference type="Proteomes" id="UP000264605"/>
    </source>
</evidence>
<evidence type="ECO:0000256" key="1">
    <source>
        <dbReference type="ARBA" id="ARBA00012528"/>
    </source>
</evidence>
<dbReference type="Pfam" id="PF00990">
    <property type="entry name" value="GGDEF"/>
    <property type="match status" value="1"/>
</dbReference>
<dbReference type="CDD" id="cd01949">
    <property type="entry name" value="GGDEF"/>
    <property type="match status" value="1"/>
</dbReference>
<dbReference type="Proteomes" id="UP000264605">
    <property type="component" value="Chromosome"/>
</dbReference>
<dbReference type="GO" id="GO:0005886">
    <property type="term" value="C:plasma membrane"/>
    <property type="evidence" value="ECO:0007669"/>
    <property type="project" value="TreeGrafter"/>
</dbReference>
<reference evidence="5 6" key="1">
    <citation type="submission" date="2018-08" db="EMBL/GenBank/DDBJ databases">
        <title>Draft genome sequence of Pseudoalteromonas donghaensis HJ51.</title>
        <authorList>
            <person name="Oh J."/>
            <person name="Roh D."/>
        </authorList>
    </citation>
    <scope>NUCLEOTIDE SEQUENCE [LARGE SCALE GENOMIC DNA]</scope>
    <source>
        <strain evidence="5 6">HJ51</strain>
    </source>
</reference>
<feature type="transmembrane region" description="Helical" evidence="3">
    <location>
        <begin position="83"/>
        <end position="101"/>
    </location>
</feature>
<gene>
    <name evidence="5" type="ORF">D0907_11525</name>
</gene>
<proteinExistence type="predicted"/>
<dbReference type="PROSITE" id="PS50887">
    <property type="entry name" value="GGDEF"/>
    <property type="match status" value="1"/>
</dbReference>
<feature type="domain" description="GGDEF" evidence="4">
    <location>
        <begin position="176"/>
        <end position="304"/>
    </location>
</feature>
<dbReference type="InterPro" id="IPR043128">
    <property type="entry name" value="Rev_trsase/Diguanyl_cyclase"/>
</dbReference>
<keyword evidence="3" id="KW-1133">Transmembrane helix</keyword>
<evidence type="ECO:0000256" key="2">
    <source>
        <dbReference type="ARBA" id="ARBA00034247"/>
    </source>
</evidence>
<dbReference type="Gene3D" id="3.30.70.270">
    <property type="match status" value="1"/>
</dbReference>
<dbReference type="InterPro" id="IPR000160">
    <property type="entry name" value="GGDEF_dom"/>
</dbReference>
<evidence type="ECO:0000313" key="5">
    <source>
        <dbReference type="EMBL" id="AXV65851.1"/>
    </source>
</evidence>
<keyword evidence="3" id="KW-0472">Membrane</keyword>
<dbReference type="PANTHER" id="PTHR45138">
    <property type="entry name" value="REGULATORY COMPONENTS OF SENSORY TRANSDUCTION SYSTEM"/>
    <property type="match status" value="1"/>
</dbReference>
<dbReference type="NCBIfam" id="TIGR00254">
    <property type="entry name" value="GGDEF"/>
    <property type="match status" value="1"/>
</dbReference>
<dbReference type="SUPFAM" id="SSF55073">
    <property type="entry name" value="Nucleotide cyclase"/>
    <property type="match status" value="1"/>
</dbReference>
<feature type="transmembrane region" description="Helical" evidence="3">
    <location>
        <begin position="51"/>
        <end position="71"/>
    </location>
</feature>
<dbReference type="GO" id="GO:1902201">
    <property type="term" value="P:negative regulation of bacterial-type flagellum-dependent cell motility"/>
    <property type="evidence" value="ECO:0007669"/>
    <property type="project" value="TreeGrafter"/>
</dbReference>
<comment type="catalytic activity">
    <reaction evidence="2">
        <text>2 GTP = 3',3'-c-di-GMP + 2 diphosphate</text>
        <dbReference type="Rhea" id="RHEA:24898"/>
        <dbReference type="ChEBI" id="CHEBI:33019"/>
        <dbReference type="ChEBI" id="CHEBI:37565"/>
        <dbReference type="ChEBI" id="CHEBI:58805"/>
        <dbReference type="EC" id="2.7.7.65"/>
    </reaction>
</comment>
<feature type="transmembrane region" description="Helical" evidence="3">
    <location>
        <begin position="121"/>
        <end position="138"/>
    </location>
</feature>
<evidence type="ECO:0000256" key="3">
    <source>
        <dbReference type="SAM" id="Phobius"/>
    </source>
</evidence>
<feature type="transmembrane region" description="Helical" evidence="3">
    <location>
        <begin position="21"/>
        <end position="45"/>
    </location>
</feature>
<dbReference type="GO" id="GO:0043709">
    <property type="term" value="P:cell adhesion involved in single-species biofilm formation"/>
    <property type="evidence" value="ECO:0007669"/>
    <property type="project" value="TreeGrafter"/>
</dbReference>
<sequence>MPMNETMIPLEGSANSAPAPILLKQLFISFFIVTLLCIVVGYLSIFNRLEVNIYINGVLSDVINLLILIFIFSFVQTSAVAKLSYLFLSSGIYLWSIGLTFDFLDELVYQPVWIGIYIEDMFRTIGMLVTSFGLFLALSDLAKAHKNLAEELKTDVLTKAYNRRYFYHFVQLNQTKTHSLVIIDIDHFKAINDEHGHDVGDQVLIDFVYQCRQQLDPSILFARIGGEEFALYIPTDDLNVVQTICEQLLGLANNVMISPGKTLSVSAGSAIKRATETFSSTMKRADQALYQAKNQGRSRYIHAP</sequence>
<keyword evidence="3" id="KW-0812">Transmembrane</keyword>
<dbReference type="AlphaFoldDB" id="A0AAD0S0M5"/>
<dbReference type="InterPro" id="IPR029787">
    <property type="entry name" value="Nucleotide_cyclase"/>
</dbReference>
<dbReference type="PANTHER" id="PTHR45138:SF9">
    <property type="entry name" value="DIGUANYLATE CYCLASE DGCM-RELATED"/>
    <property type="match status" value="1"/>
</dbReference>
<dbReference type="InterPro" id="IPR050469">
    <property type="entry name" value="Diguanylate_Cyclase"/>
</dbReference>
<evidence type="ECO:0000259" key="4">
    <source>
        <dbReference type="PROSITE" id="PS50887"/>
    </source>
</evidence>